<accession>A0A1E5L3H9</accession>
<evidence type="ECO:0000313" key="1">
    <source>
        <dbReference type="EMBL" id="OEH84698.1"/>
    </source>
</evidence>
<dbReference type="EMBL" id="MJAT01000036">
    <property type="protein sequence ID" value="OEH84698.1"/>
    <property type="molecule type" value="Genomic_DNA"/>
</dbReference>
<dbReference type="STRING" id="1390249.BHU72_07620"/>
<comment type="caution">
    <text evidence="1">The sequence shown here is derived from an EMBL/GenBank/DDBJ whole genome shotgun (WGS) entry which is preliminary data.</text>
</comment>
<organism evidence="1 2">
    <name type="scientific">Desulfuribacillus stibiiarsenatis</name>
    <dbReference type="NCBI Taxonomy" id="1390249"/>
    <lineage>
        <taxon>Bacteria</taxon>
        <taxon>Bacillati</taxon>
        <taxon>Bacillota</taxon>
        <taxon>Desulfuribacillia</taxon>
        <taxon>Desulfuribacillales</taxon>
        <taxon>Desulfuribacillaceae</taxon>
        <taxon>Desulfuribacillus</taxon>
    </lineage>
</organism>
<evidence type="ECO:0000313" key="2">
    <source>
        <dbReference type="Proteomes" id="UP000095255"/>
    </source>
</evidence>
<proteinExistence type="predicted"/>
<dbReference type="RefSeq" id="WP_069702797.1">
    <property type="nucleotide sequence ID" value="NZ_MJAT01000036.1"/>
</dbReference>
<gene>
    <name evidence="1" type="ORF">BHU72_07620</name>
</gene>
<protein>
    <submittedName>
        <fullName evidence="1">Uncharacterized protein</fullName>
    </submittedName>
</protein>
<dbReference type="AlphaFoldDB" id="A0A1E5L3H9"/>
<dbReference type="Proteomes" id="UP000095255">
    <property type="component" value="Unassembled WGS sequence"/>
</dbReference>
<sequence length="103" mass="11931">MYAILFDLTPDGHSIDMSLAKDSLQVVIDSIMTDLKGQNIKDYGDKFVICDSIEDTKQAEEVLKEYEMKYKIYIVDQRIPTHYNDSILLGNQSNYLIIQNYVE</sequence>
<dbReference type="OrthoDB" id="9889470at2"/>
<reference evidence="1 2" key="1">
    <citation type="submission" date="2016-09" db="EMBL/GenBank/DDBJ databases">
        <title>Desulfuribacillus arsenicus sp. nov., an obligately anaerobic, dissimilatory arsenic- and antimonate-reducing bacterium isolated from anoxic sediments.</title>
        <authorList>
            <person name="Abin C.A."/>
            <person name="Hollibaugh J.T."/>
        </authorList>
    </citation>
    <scope>NUCLEOTIDE SEQUENCE [LARGE SCALE GENOMIC DNA]</scope>
    <source>
        <strain evidence="1 2">MLFW-2</strain>
    </source>
</reference>
<name>A0A1E5L3H9_9FIRM</name>
<keyword evidence="2" id="KW-1185">Reference proteome</keyword>